<name>A0A1X7SDS9_AMPQE</name>
<dbReference type="InParanoid" id="A0A1X7SDS9"/>
<organism evidence="2">
    <name type="scientific">Amphimedon queenslandica</name>
    <name type="common">Sponge</name>
    <dbReference type="NCBI Taxonomy" id="400682"/>
    <lineage>
        <taxon>Eukaryota</taxon>
        <taxon>Metazoa</taxon>
        <taxon>Porifera</taxon>
        <taxon>Demospongiae</taxon>
        <taxon>Heteroscleromorpha</taxon>
        <taxon>Haplosclerida</taxon>
        <taxon>Niphatidae</taxon>
        <taxon>Amphimedon</taxon>
    </lineage>
</organism>
<accession>A0A1X7SDS9</accession>
<proteinExistence type="predicted"/>
<sequence length="75" mass="8688">LQRQFKLADAERVELQDCLSEFQSSMEEHEELETESHENARNSARQWNKFPISMTTKLEEEMSMAVKAAKRGAAE</sequence>
<evidence type="ECO:0000256" key="1">
    <source>
        <dbReference type="SAM" id="MobiDB-lite"/>
    </source>
</evidence>
<reference evidence="2" key="1">
    <citation type="submission" date="2017-05" db="UniProtKB">
        <authorList>
            <consortium name="EnsemblMetazoa"/>
        </authorList>
    </citation>
    <scope>IDENTIFICATION</scope>
</reference>
<dbReference type="AlphaFoldDB" id="A0A1X7SDS9"/>
<dbReference type="EnsemblMetazoa" id="Aqu2.1.00214_001">
    <property type="protein sequence ID" value="Aqu2.1.00214_001"/>
    <property type="gene ID" value="Aqu2.1.00214"/>
</dbReference>
<feature type="region of interest" description="Disordered" evidence="1">
    <location>
        <begin position="25"/>
        <end position="46"/>
    </location>
</feature>
<protein>
    <submittedName>
        <fullName evidence="2">Uncharacterized protein</fullName>
    </submittedName>
</protein>
<evidence type="ECO:0000313" key="2">
    <source>
        <dbReference type="EnsemblMetazoa" id="Aqu2.1.00214_001"/>
    </source>
</evidence>